<gene>
    <name evidence="5" type="ORF">METZ01_LOCUS831</name>
</gene>
<sequence>MSSIRTVNWVSLVWVFSLASCAPDTGPEPGMDFDAEDTEWLVNHGDDAASRYAPLGQINRDNVAELEVAWYWESIDEELKERNEEAGRMGGSFWYEPTPLLVDGTLYTITGMGQIAAIHPGTGETLWSYDPKTWESGRPVNLGFIVRGISYWTDGERKRILIGSNDAFLISLDTETGEPDPVFGEAGRVDLTRDFDVMVEDRRAFLRGYGVNSPVTIIRDVAVVGASIRDTPTNRNVTPGWVRGYDVRTGELLWTFHTIPLPGEFGNDTWEDDSWRTAGATGVWPPMSGDEELGYVYLPVGTPSHNWYGGHRLGENLYANSLVCVDVETGEIVWYFQFVHHSVWDYDPPAAPNLIDITVDGREIKAVAQVTKQGFLFVFDRVTGEPVWPIGEQPVPPSDIEGERIHPTQPIPTKPAPFEPNGAFEENLIDFTPELRAQALEIFQRYRSGPVYTPPSAQGTIVNPGWAGGGNWNGAAFDPETQYLYIPSYSDYTVVELAPPENPRSDFDYIWGGAQSPTVDGIPIFKPPWGRVTAIDMSTGEHVWQVANGRGPRDHPALADLDLGNLGVDGESFPLLTSTLLFTTVDRQGSQPAMLNAYDKSTGEMLLEFELPGGVHANPMTYMYEGKQYLVVSVNAGQDGDGVVALVLE</sequence>
<comment type="cofactor">
    <cofactor evidence="1">
        <name>pyrroloquinoline quinone</name>
        <dbReference type="ChEBI" id="CHEBI:58442"/>
    </cofactor>
</comment>
<dbReference type="InterPro" id="IPR002372">
    <property type="entry name" value="PQQ_rpt_dom"/>
</dbReference>
<dbReference type="InterPro" id="IPR018391">
    <property type="entry name" value="PQQ_b-propeller_rpt"/>
</dbReference>
<evidence type="ECO:0000256" key="1">
    <source>
        <dbReference type="ARBA" id="ARBA00001931"/>
    </source>
</evidence>
<organism evidence="5">
    <name type="scientific">marine metagenome</name>
    <dbReference type="NCBI Taxonomy" id="408172"/>
    <lineage>
        <taxon>unclassified sequences</taxon>
        <taxon>metagenomes</taxon>
        <taxon>ecological metagenomes</taxon>
    </lineage>
</organism>
<evidence type="ECO:0000256" key="3">
    <source>
        <dbReference type="ARBA" id="ARBA00023002"/>
    </source>
</evidence>
<dbReference type="PANTHER" id="PTHR32303">
    <property type="entry name" value="QUINOPROTEIN ALCOHOL DEHYDROGENASE (CYTOCHROME C)"/>
    <property type="match status" value="1"/>
</dbReference>
<reference evidence="5" key="1">
    <citation type="submission" date="2018-05" db="EMBL/GenBank/DDBJ databases">
        <authorList>
            <person name="Lanie J.A."/>
            <person name="Ng W.-L."/>
            <person name="Kazmierczak K.M."/>
            <person name="Andrzejewski T.M."/>
            <person name="Davidsen T.M."/>
            <person name="Wayne K.J."/>
            <person name="Tettelin H."/>
            <person name="Glass J.I."/>
            <person name="Rusch D."/>
            <person name="Podicherti R."/>
            <person name="Tsui H.-C.T."/>
            <person name="Winkler M.E."/>
        </authorList>
    </citation>
    <scope>NUCLEOTIDE SEQUENCE</scope>
</reference>
<dbReference type="SUPFAM" id="SSF50998">
    <property type="entry name" value="Quinoprotein alcohol dehydrogenase-like"/>
    <property type="match status" value="1"/>
</dbReference>
<dbReference type="GO" id="GO:0016491">
    <property type="term" value="F:oxidoreductase activity"/>
    <property type="evidence" value="ECO:0007669"/>
    <property type="project" value="UniProtKB-KW"/>
</dbReference>
<evidence type="ECO:0000259" key="4">
    <source>
        <dbReference type="Pfam" id="PF01011"/>
    </source>
</evidence>
<protein>
    <recommendedName>
        <fullName evidence="4">Pyrrolo-quinoline quinone repeat domain-containing protein</fullName>
    </recommendedName>
</protein>
<evidence type="ECO:0000256" key="2">
    <source>
        <dbReference type="ARBA" id="ARBA00008156"/>
    </source>
</evidence>
<comment type="similarity">
    <text evidence="2">Belongs to the bacterial PQQ dehydrogenase family.</text>
</comment>
<dbReference type="Gene3D" id="2.140.10.10">
    <property type="entry name" value="Quinoprotein alcohol dehydrogenase-like superfamily"/>
    <property type="match status" value="2"/>
</dbReference>
<dbReference type="AlphaFoldDB" id="A0A381N0B1"/>
<dbReference type="EMBL" id="UINC01000045">
    <property type="protein sequence ID" value="SUZ47977.1"/>
    <property type="molecule type" value="Genomic_DNA"/>
</dbReference>
<proteinExistence type="inferred from homology"/>
<dbReference type="Pfam" id="PF01011">
    <property type="entry name" value="PQQ"/>
    <property type="match status" value="1"/>
</dbReference>
<accession>A0A381N0B1</accession>
<dbReference type="PANTHER" id="PTHR32303:SF4">
    <property type="entry name" value="QUINOPROTEIN GLUCOSE DEHYDROGENASE"/>
    <property type="match status" value="1"/>
</dbReference>
<feature type="domain" description="Pyrrolo-quinoline quinone repeat" evidence="4">
    <location>
        <begin position="40"/>
        <end position="629"/>
    </location>
</feature>
<name>A0A381N0B1_9ZZZZ</name>
<keyword evidence="3" id="KW-0560">Oxidoreductase</keyword>
<dbReference type="SMART" id="SM00564">
    <property type="entry name" value="PQQ"/>
    <property type="match status" value="6"/>
</dbReference>
<dbReference type="InterPro" id="IPR011047">
    <property type="entry name" value="Quinoprotein_ADH-like_sf"/>
</dbReference>
<dbReference type="PROSITE" id="PS51257">
    <property type="entry name" value="PROKAR_LIPOPROTEIN"/>
    <property type="match status" value="1"/>
</dbReference>
<evidence type="ECO:0000313" key="5">
    <source>
        <dbReference type="EMBL" id="SUZ47977.1"/>
    </source>
</evidence>